<dbReference type="AlphaFoldDB" id="A0A7Y3W494"/>
<reference evidence="6 7" key="1">
    <citation type="submission" date="2020-05" db="EMBL/GenBank/DDBJ databases">
        <title>Parvularcula mediterraneae sp. nov., isolated from polypropylene straw from shallow seawater of the seashore of Laganas in Zakynthos island, Greece.</title>
        <authorList>
            <person name="Szabo I."/>
            <person name="Al-Omari J."/>
            <person name="Rado J."/>
            <person name="Szerdahelyi G.S."/>
        </authorList>
    </citation>
    <scope>NUCLEOTIDE SEQUENCE [LARGE SCALE GENOMIC DNA]</scope>
    <source>
        <strain evidence="6 7">ZS-1/3</strain>
    </source>
</reference>
<evidence type="ECO:0000313" key="7">
    <source>
        <dbReference type="Proteomes" id="UP000536835"/>
    </source>
</evidence>
<organism evidence="6 7">
    <name type="scientific">Parvularcula mediterranea</name>
    <dbReference type="NCBI Taxonomy" id="2732508"/>
    <lineage>
        <taxon>Bacteria</taxon>
        <taxon>Pseudomonadati</taxon>
        <taxon>Pseudomonadota</taxon>
        <taxon>Alphaproteobacteria</taxon>
        <taxon>Parvularculales</taxon>
        <taxon>Parvularculaceae</taxon>
        <taxon>Parvularcula</taxon>
    </lineage>
</organism>
<dbReference type="GO" id="GO:0006635">
    <property type="term" value="P:fatty acid beta-oxidation"/>
    <property type="evidence" value="ECO:0007669"/>
    <property type="project" value="UniProtKB-UniPathway"/>
</dbReference>
<sequence>MTDSFRLERDGHVATLTLSRPEKRNAMDAAFWEDFPDAVDALSEEGSCRALVIASEGPHFSSGIDLGMFQNVQDDELGAAKGMDSYRFIKRMQRTFTSLEQARMPVIAAVQGGCIGAGVDLVTACCIRFCTEDTYFSVYEAVMGLTADVGTFPRILNLLPEGIVRELSYTGRKMMADEALRLGFVNRVLPDHDAVNQAAQELAAEIATRAPMAVHGTKEIITYSRDHTTDEALDRIALWNGSNLQPSELMAAMVAKQTGQPGQFANLPPRRKVDGRD</sequence>
<evidence type="ECO:0000313" key="6">
    <source>
        <dbReference type="EMBL" id="NNU15530.1"/>
    </source>
</evidence>
<comment type="pathway">
    <text evidence="1">Lipid metabolism; fatty acid beta-oxidation.</text>
</comment>
<accession>A0A7Y3W494</accession>
<name>A0A7Y3W494_9PROT</name>
<evidence type="ECO:0000256" key="3">
    <source>
        <dbReference type="ARBA" id="ARBA00022832"/>
    </source>
</evidence>
<dbReference type="InterPro" id="IPR001753">
    <property type="entry name" value="Enoyl-CoA_hydra/iso"/>
</dbReference>
<dbReference type="SUPFAM" id="SSF52096">
    <property type="entry name" value="ClpP/crotonase"/>
    <property type="match status" value="1"/>
</dbReference>
<dbReference type="PANTHER" id="PTHR43149">
    <property type="entry name" value="ENOYL-COA HYDRATASE"/>
    <property type="match status" value="1"/>
</dbReference>
<dbReference type="FunFam" id="1.10.12.10:FF:000004">
    <property type="entry name" value="Delta3,5-delta2,4-dienoyl-CoA isomerase"/>
    <property type="match status" value="1"/>
</dbReference>
<dbReference type="RefSeq" id="WP_173197056.1">
    <property type="nucleotide sequence ID" value="NZ_JABFCX010000002.1"/>
</dbReference>
<dbReference type="Pfam" id="PF00378">
    <property type="entry name" value="ECH_1"/>
    <property type="match status" value="1"/>
</dbReference>
<keyword evidence="7" id="KW-1185">Reference proteome</keyword>
<evidence type="ECO:0000256" key="4">
    <source>
        <dbReference type="ARBA" id="ARBA00023098"/>
    </source>
</evidence>
<evidence type="ECO:0000256" key="5">
    <source>
        <dbReference type="ARBA" id="ARBA00023235"/>
    </source>
</evidence>
<dbReference type="Gene3D" id="1.10.12.10">
    <property type="entry name" value="Lyase 2-enoyl-coa Hydratase, Chain A, domain 2"/>
    <property type="match status" value="1"/>
</dbReference>
<comment type="similarity">
    <text evidence="2">Belongs to the enoyl-CoA hydratase/isomerase family.</text>
</comment>
<dbReference type="InterPro" id="IPR014748">
    <property type="entry name" value="Enoyl-CoA_hydra_C"/>
</dbReference>
<keyword evidence="4" id="KW-0443">Lipid metabolism</keyword>
<evidence type="ECO:0000256" key="1">
    <source>
        <dbReference type="ARBA" id="ARBA00005005"/>
    </source>
</evidence>
<comment type="caution">
    <text evidence="6">The sequence shown here is derived from an EMBL/GenBank/DDBJ whole genome shotgun (WGS) entry which is preliminary data.</text>
</comment>
<gene>
    <name evidence="6" type="ORF">HK107_04255</name>
</gene>
<dbReference type="Gene3D" id="3.90.226.10">
    <property type="entry name" value="2-enoyl-CoA Hydratase, Chain A, domain 1"/>
    <property type="match status" value="1"/>
</dbReference>
<proteinExistence type="inferred from homology"/>
<dbReference type="Proteomes" id="UP000536835">
    <property type="component" value="Unassembled WGS sequence"/>
</dbReference>
<keyword evidence="5" id="KW-0413">Isomerase</keyword>
<dbReference type="EMBL" id="JABFCX010000002">
    <property type="protein sequence ID" value="NNU15530.1"/>
    <property type="molecule type" value="Genomic_DNA"/>
</dbReference>
<dbReference type="GO" id="GO:0051750">
    <property type="term" value="F:delta(3,5)-delta(2,4)-dienoyl-CoA isomerase activity"/>
    <property type="evidence" value="ECO:0007669"/>
    <property type="project" value="TreeGrafter"/>
</dbReference>
<dbReference type="InterPro" id="IPR029045">
    <property type="entry name" value="ClpP/crotonase-like_dom_sf"/>
</dbReference>
<dbReference type="InterPro" id="IPR045002">
    <property type="entry name" value="Ech1-like"/>
</dbReference>
<evidence type="ECO:0000256" key="2">
    <source>
        <dbReference type="ARBA" id="ARBA00005254"/>
    </source>
</evidence>
<dbReference type="UniPathway" id="UPA00659"/>
<protein>
    <submittedName>
        <fullName evidence="6">Enoyl-CoA hydratase</fullName>
    </submittedName>
</protein>
<dbReference type="CDD" id="cd06558">
    <property type="entry name" value="crotonase-like"/>
    <property type="match status" value="1"/>
</dbReference>
<keyword evidence="3" id="KW-0276">Fatty acid metabolism</keyword>
<dbReference type="PANTHER" id="PTHR43149:SF1">
    <property type="entry name" value="DELTA(3,5)-DELTA(2,4)-DIENOYL-COA ISOMERASE, MITOCHONDRIAL"/>
    <property type="match status" value="1"/>
</dbReference>